<name>A0A368XIA5_9BURK</name>
<gene>
    <name evidence="2" type="ORF">DES41_109278</name>
</gene>
<proteinExistence type="predicted"/>
<evidence type="ECO:0000313" key="2">
    <source>
        <dbReference type="EMBL" id="RCW67555.1"/>
    </source>
</evidence>
<protein>
    <recommendedName>
        <fullName evidence="4">L,D-transpeptidase-like protein</fullName>
    </recommendedName>
</protein>
<feature type="signal peptide" evidence="1">
    <location>
        <begin position="1"/>
        <end position="22"/>
    </location>
</feature>
<keyword evidence="1" id="KW-0732">Signal</keyword>
<dbReference type="OrthoDB" id="7202732at2"/>
<dbReference type="Proteomes" id="UP000252884">
    <property type="component" value="Unassembled WGS sequence"/>
</dbReference>
<evidence type="ECO:0008006" key="4">
    <source>
        <dbReference type="Google" id="ProtNLM"/>
    </source>
</evidence>
<sequence length="201" mass="21585">MQKLLLHCTIGLALAWAPAAHAAPAEFSADARQVADWVQQSNDNAGLPYALVDKKAAMLYLFGADGQLRAATPALLGAAPGDRGAPDLNQRDLSTLGWHERTTPAGRYVAQPGRNLQGEPVVWVDYGAALAIHRLRPGPARERRAERLRSATPADNKVSLGCVVVPVAFYTEQVEPLLGQGRSVVYILPETMAASEAFGWH</sequence>
<comment type="caution">
    <text evidence="2">The sequence shown here is derived from an EMBL/GenBank/DDBJ whole genome shotgun (WGS) entry which is preliminary data.</text>
</comment>
<dbReference type="RefSeq" id="WP_114471050.1">
    <property type="nucleotide sequence ID" value="NZ_QPJK01000009.1"/>
</dbReference>
<organism evidence="2 3">
    <name type="scientific">Pseudorhodoferax soli</name>
    <dbReference type="NCBI Taxonomy" id="545864"/>
    <lineage>
        <taxon>Bacteria</taxon>
        <taxon>Pseudomonadati</taxon>
        <taxon>Pseudomonadota</taxon>
        <taxon>Betaproteobacteria</taxon>
        <taxon>Burkholderiales</taxon>
        <taxon>Comamonadaceae</taxon>
    </lineage>
</organism>
<reference evidence="2 3" key="1">
    <citation type="submission" date="2018-07" db="EMBL/GenBank/DDBJ databases">
        <title>Genomic Encyclopedia of Type Strains, Phase IV (KMG-IV): sequencing the most valuable type-strain genomes for metagenomic binning, comparative biology and taxonomic classification.</title>
        <authorList>
            <person name="Goeker M."/>
        </authorList>
    </citation>
    <scope>NUCLEOTIDE SEQUENCE [LARGE SCALE GENOMIC DNA]</scope>
    <source>
        <strain evidence="2 3">DSM 21634</strain>
    </source>
</reference>
<evidence type="ECO:0000313" key="3">
    <source>
        <dbReference type="Proteomes" id="UP000252884"/>
    </source>
</evidence>
<evidence type="ECO:0000256" key="1">
    <source>
        <dbReference type="SAM" id="SignalP"/>
    </source>
</evidence>
<accession>A0A368XIA5</accession>
<feature type="chain" id="PRO_5016620348" description="L,D-transpeptidase-like protein" evidence="1">
    <location>
        <begin position="23"/>
        <end position="201"/>
    </location>
</feature>
<keyword evidence="3" id="KW-1185">Reference proteome</keyword>
<dbReference type="EMBL" id="QPJK01000009">
    <property type="protein sequence ID" value="RCW67555.1"/>
    <property type="molecule type" value="Genomic_DNA"/>
</dbReference>
<dbReference type="AlphaFoldDB" id="A0A368XIA5"/>